<proteinExistence type="inferred from homology"/>
<evidence type="ECO:0000256" key="4">
    <source>
        <dbReference type="ARBA" id="ARBA00035135"/>
    </source>
</evidence>
<dbReference type="Pfam" id="PF01165">
    <property type="entry name" value="Ribosomal_S21"/>
    <property type="match status" value="1"/>
</dbReference>
<dbReference type="InterPro" id="IPR001911">
    <property type="entry name" value="Ribosomal_bS21"/>
</dbReference>
<organism evidence="7 8">
    <name type="scientific">Candidatus Thermoflexus japonica</name>
    <dbReference type="NCBI Taxonomy" id="2035417"/>
    <lineage>
        <taxon>Bacteria</taxon>
        <taxon>Bacillati</taxon>
        <taxon>Chloroflexota</taxon>
        <taxon>Thermoflexia</taxon>
        <taxon>Thermoflexales</taxon>
        <taxon>Thermoflexaceae</taxon>
        <taxon>Thermoflexus</taxon>
    </lineage>
</organism>
<evidence type="ECO:0000256" key="1">
    <source>
        <dbReference type="ARBA" id="ARBA00006640"/>
    </source>
</evidence>
<keyword evidence="2 5" id="KW-0689">Ribosomal protein</keyword>
<dbReference type="EMBL" id="BEHY01000039">
    <property type="protein sequence ID" value="GBD09380.1"/>
    <property type="molecule type" value="Genomic_DNA"/>
</dbReference>
<dbReference type="GO" id="GO:0003735">
    <property type="term" value="F:structural constituent of ribosome"/>
    <property type="evidence" value="ECO:0007669"/>
    <property type="project" value="InterPro"/>
</dbReference>
<dbReference type="PANTHER" id="PTHR21109">
    <property type="entry name" value="MITOCHONDRIAL 28S RIBOSOMAL PROTEIN S21"/>
    <property type="match status" value="1"/>
</dbReference>
<comment type="caution">
    <text evidence="7">The sequence shown here is derived from an EMBL/GenBank/DDBJ whole genome shotgun (WGS) entry which is preliminary data.</text>
</comment>
<sequence>MKVNSTRKGVGTLARVIIEEGESFESALKRFNKQIQADKLLSELRRRRYYEPPSVIRKRKKAAKLRKSRRTTLKALRAAGLL</sequence>
<dbReference type="GO" id="GO:1990904">
    <property type="term" value="C:ribonucleoprotein complex"/>
    <property type="evidence" value="ECO:0007669"/>
    <property type="project" value="UniProtKB-KW"/>
</dbReference>
<evidence type="ECO:0000313" key="7">
    <source>
        <dbReference type="EMBL" id="GBD09380.1"/>
    </source>
</evidence>
<dbReference type="NCBIfam" id="TIGR00030">
    <property type="entry name" value="S21p"/>
    <property type="match status" value="1"/>
</dbReference>
<dbReference type="AlphaFoldDB" id="A0A2H5Y7G5"/>
<dbReference type="PANTHER" id="PTHR21109:SF0">
    <property type="entry name" value="SMALL RIBOSOMAL SUBUNIT PROTEIN BS21M"/>
    <property type="match status" value="1"/>
</dbReference>
<dbReference type="InterPro" id="IPR038380">
    <property type="entry name" value="Ribosomal_bS21_sf"/>
</dbReference>
<dbReference type="HAMAP" id="MF_00358">
    <property type="entry name" value="Ribosomal_bS21"/>
    <property type="match status" value="1"/>
</dbReference>
<name>A0A2H5Y7G5_9CHLR</name>
<evidence type="ECO:0000256" key="3">
    <source>
        <dbReference type="ARBA" id="ARBA00023274"/>
    </source>
</evidence>
<dbReference type="GO" id="GO:0006412">
    <property type="term" value="P:translation"/>
    <property type="evidence" value="ECO:0007669"/>
    <property type="project" value="UniProtKB-UniRule"/>
</dbReference>
<dbReference type="Proteomes" id="UP000236642">
    <property type="component" value="Unassembled WGS sequence"/>
</dbReference>
<dbReference type="Gene3D" id="1.20.5.1150">
    <property type="entry name" value="Ribosomal protein S8"/>
    <property type="match status" value="1"/>
</dbReference>
<evidence type="ECO:0000256" key="5">
    <source>
        <dbReference type="HAMAP-Rule" id="MF_00358"/>
    </source>
</evidence>
<evidence type="ECO:0000313" key="8">
    <source>
        <dbReference type="Proteomes" id="UP000236642"/>
    </source>
</evidence>
<comment type="similarity">
    <text evidence="1 5 6">Belongs to the bacterial ribosomal protein bS21 family.</text>
</comment>
<keyword evidence="3 5" id="KW-0687">Ribonucleoprotein</keyword>
<gene>
    <name evidence="5 7" type="primary">rpsU</name>
    <name evidence="7" type="ORF">HRbin22_01631</name>
</gene>
<dbReference type="GO" id="GO:0005840">
    <property type="term" value="C:ribosome"/>
    <property type="evidence" value="ECO:0007669"/>
    <property type="project" value="UniProtKB-KW"/>
</dbReference>
<reference evidence="8" key="1">
    <citation type="submission" date="2017-09" db="EMBL/GenBank/DDBJ databases">
        <title>Metaegenomics of thermophilic ammonia-oxidizing enrichment culture.</title>
        <authorList>
            <person name="Kato S."/>
            <person name="Suzuki K."/>
        </authorList>
    </citation>
    <scope>NUCLEOTIDE SEQUENCE [LARGE SCALE GENOMIC DNA]</scope>
</reference>
<evidence type="ECO:0000256" key="6">
    <source>
        <dbReference type="RuleBase" id="RU000667"/>
    </source>
</evidence>
<accession>A0A2H5Y7G5</accession>
<evidence type="ECO:0000256" key="2">
    <source>
        <dbReference type="ARBA" id="ARBA00022980"/>
    </source>
</evidence>
<protein>
    <recommendedName>
        <fullName evidence="4 5">Small ribosomal subunit protein bS21</fullName>
    </recommendedName>
</protein>
<dbReference type="PRINTS" id="PR00976">
    <property type="entry name" value="RIBOSOMALS21"/>
</dbReference>